<gene>
    <name evidence="2" type="ORF">pdam_00017015</name>
</gene>
<name>A0A3M6V2Z4_POCDA</name>
<dbReference type="STRING" id="46731.A0A3M6V2Z4"/>
<keyword evidence="3" id="KW-1185">Reference proteome</keyword>
<evidence type="ECO:0000313" key="2">
    <source>
        <dbReference type="EMBL" id="RMX60179.1"/>
    </source>
</evidence>
<dbReference type="OMA" id="DVRTPPY"/>
<dbReference type="AlphaFoldDB" id="A0A3M6V2Z4"/>
<dbReference type="SUPFAM" id="SSF81606">
    <property type="entry name" value="PP2C-like"/>
    <property type="match status" value="1"/>
</dbReference>
<feature type="domain" description="PPM-type phosphatase" evidence="1">
    <location>
        <begin position="125"/>
        <end position="536"/>
    </location>
</feature>
<dbReference type="PANTHER" id="PTHR13832">
    <property type="entry name" value="PROTEIN PHOSPHATASE 2C"/>
    <property type="match status" value="1"/>
</dbReference>
<dbReference type="InterPro" id="IPR036457">
    <property type="entry name" value="PPM-type-like_dom_sf"/>
</dbReference>
<proteinExistence type="predicted"/>
<dbReference type="Pfam" id="PF00481">
    <property type="entry name" value="PP2C"/>
    <property type="match status" value="1"/>
</dbReference>
<evidence type="ECO:0000259" key="1">
    <source>
        <dbReference type="PROSITE" id="PS51746"/>
    </source>
</evidence>
<accession>A0A3M6V2Z4</accession>
<sequence>MSAISSITGIIKRLPRPPVVQRSNSTYFSEVKKSFSGHFSSIRVERKANDFWSRRGPTVLSYRGLANHGGIALWQSSSCIRPQAHANFLKMNTRNSYNEPWMMSDEEVRDIITENECAGKLQLGIVSKFESNLLPSNNPTEDRRFVTKLLQDRDAFLFGVLDGHGGSSCAHNVSQRLSDYIGLSLLPNEILLGPMLKKFLCSEHLLASNSPSNYYYREDPVCYESLKSYYLELRRIQKRHDVSGTMAPTFVHLQETHGHKRAVVDAKEEQVSQTMGAISRAFLRLDEDLSYEASIEGEDKEAEEHRFKAATSGACALVAYVKGTELTVANCGDCRAVLGVQSEDGQWSALQLSTDHTARNPREVQRVLSEHPPEEASTTLKYERLLGRLAPLRAFGDVRFKWSKKKQEEVFNPKGDKSFADMAEFLTPPYLAAEPEVTSYQLQRTDKFLILATDGLWDMLSNEEAVAFVKENLQKHNSDPEIQDREPILDLKNSASCLIKEALGGEDHFSVSMSLSLPYPDVRSYRDDITVTVVHFDWSNVALE</sequence>
<dbReference type="InterPro" id="IPR015655">
    <property type="entry name" value="PP2C"/>
</dbReference>
<organism evidence="2 3">
    <name type="scientific">Pocillopora damicornis</name>
    <name type="common">Cauliflower coral</name>
    <name type="synonym">Millepora damicornis</name>
    <dbReference type="NCBI Taxonomy" id="46731"/>
    <lineage>
        <taxon>Eukaryota</taxon>
        <taxon>Metazoa</taxon>
        <taxon>Cnidaria</taxon>
        <taxon>Anthozoa</taxon>
        <taxon>Hexacorallia</taxon>
        <taxon>Scleractinia</taxon>
        <taxon>Astrocoeniina</taxon>
        <taxon>Pocilloporidae</taxon>
        <taxon>Pocillopora</taxon>
    </lineage>
</organism>
<dbReference type="GO" id="GO:0004741">
    <property type="term" value="F:[pyruvate dehydrogenase (acetyl-transferring)]-phosphatase activity"/>
    <property type="evidence" value="ECO:0007669"/>
    <property type="project" value="TreeGrafter"/>
</dbReference>
<dbReference type="OrthoDB" id="420076at2759"/>
<comment type="caution">
    <text evidence="2">The sequence shown here is derived from an EMBL/GenBank/DDBJ whole genome shotgun (WGS) entry which is preliminary data.</text>
</comment>
<dbReference type="Gene3D" id="3.60.40.10">
    <property type="entry name" value="PPM-type phosphatase domain"/>
    <property type="match status" value="1"/>
</dbReference>
<dbReference type="CDD" id="cd00143">
    <property type="entry name" value="PP2Cc"/>
    <property type="match status" value="1"/>
</dbReference>
<evidence type="ECO:0000313" key="3">
    <source>
        <dbReference type="Proteomes" id="UP000275408"/>
    </source>
</evidence>
<dbReference type="SMART" id="SM00332">
    <property type="entry name" value="PP2Cc"/>
    <property type="match status" value="1"/>
</dbReference>
<dbReference type="EMBL" id="RCHS01000225">
    <property type="protein sequence ID" value="RMX60179.1"/>
    <property type="molecule type" value="Genomic_DNA"/>
</dbReference>
<protein>
    <recommendedName>
        <fullName evidence="1">PPM-type phosphatase domain-containing protein</fullName>
    </recommendedName>
</protein>
<dbReference type="GO" id="GO:0005739">
    <property type="term" value="C:mitochondrion"/>
    <property type="evidence" value="ECO:0007669"/>
    <property type="project" value="TreeGrafter"/>
</dbReference>
<dbReference type="Proteomes" id="UP000275408">
    <property type="component" value="Unassembled WGS sequence"/>
</dbReference>
<dbReference type="PROSITE" id="PS51746">
    <property type="entry name" value="PPM_2"/>
    <property type="match status" value="1"/>
</dbReference>
<reference evidence="2 3" key="1">
    <citation type="journal article" date="2018" name="Sci. Rep.">
        <title>Comparative analysis of the Pocillopora damicornis genome highlights role of immune system in coral evolution.</title>
        <authorList>
            <person name="Cunning R."/>
            <person name="Bay R.A."/>
            <person name="Gillette P."/>
            <person name="Baker A.C."/>
            <person name="Traylor-Knowles N."/>
        </authorList>
    </citation>
    <scope>NUCLEOTIDE SEQUENCE [LARGE SCALE GENOMIC DNA]</scope>
    <source>
        <strain evidence="2">RSMAS</strain>
        <tissue evidence="2">Whole animal</tissue>
    </source>
</reference>
<dbReference type="InterPro" id="IPR001932">
    <property type="entry name" value="PPM-type_phosphatase-like_dom"/>
</dbReference>
<dbReference type="PANTHER" id="PTHR13832:SF792">
    <property type="entry name" value="GM14286P"/>
    <property type="match status" value="1"/>
</dbReference>